<sequence>MSPQLKSDLTNILLLAVLLLGLVAALDTGWGFLIAGLPVVIWSLKILTFIHRRLWLAIPLWCGLAFLYWQVALALFTAYLFVTLYHQVKEIRHSSLTPSRQKRKMRKEHSFQNSYDFDYRKHIGTDDESI</sequence>
<name>A0A974XKJ5_9GAMM</name>
<dbReference type="AlphaFoldDB" id="A0A974XKJ5"/>
<reference evidence="2 3" key="1">
    <citation type="submission" date="2021-03" db="EMBL/GenBank/DDBJ databases">
        <title>Novel species identification of genus Shewanella.</title>
        <authorList>
            <person name="Liu G."/>
            <person name="Zhang Q."/>
        </authorList>
    </citation>
    <scope>NUCLEOTIDE SEQUENCE [LARGE SCALE GENOMIC DNA]</scope>
    <source>
        <strain evidence="2 3">FJAT-53726</strain>
    </source>
</reference>
<feature type="transmembrane region" description="Helical" evidence="1">
    <location>
        <begin position="54"/>
        <end position="82"/>
    </location>
</feature>
<dbReference type="KEGG" id="scyp:JYB88_18315"/>
<dbReference type="EMBL" id="CP071504">
    <property type="protein sequence ID" value="QSX30096.1"/>
    <property type="molecule type" value="Genomic_DNA"/>
</dbReference>
<proteinExistence type="predicted"/>
<accession>A0A974XKJ5</accession>
<evidence type="ECO:0008006" key="4">
    <source>
        <dbReference type="Google" id="ProtNLM"/>
    </source>
</evidence>
<keyword evidence="1" id="KW-0472">Membrane</keyword>
<evidence type="ECO:0000313" key="2">
    <source>
        <dbReference type="EMBL" id="QSX30096.1"/>
    </source>
</evidence>
<feature type="transmembrane region" description="Helical" evidence="1">
    <location>
        <begin position="12"/>
        <end position="42"/>
    </location>
</feature>
<keyword evidence="1" id="KW-0812">Transmembrane</keyword>
<dbReference type="RefSeq" id="WP_207325061.1">
    <property type="nucleotide sequence ID" value="NZ_CP071504.1"/>
</dbReference>
<evidence type="ECO:0000313" key="3">
    <source>
        <dbReference type="Proteomes" id="UP000663281"/>
    </source>
</evidence>
<keyword evidence="1" id="KW-1133">Transmembrane helix</keyword>
<protein>
    <recommendedName>
        <fullName evidence="4">Permease</fullName>
    </recommendedName>
</protein>
<organism evidence="2 3">
    <name type="scientific">Shewanella cyperi</name>
    <dbReference type="NCBI Taxonomy" id="2814292"/>
    <lineage>
        <taxon>Bacteria</taxon>
        <taxon>Pseudomonadati</taxon>
        <taxon>Pseudomonadota</taxon>
        <taxon>Gammaproteobacteria</taxon>
        <taxon>Alteromonadales</taxon>
        <taxon>Shewanellaceae</taxon>
        <taxon>Shewanella</taxon>
    </lineage>
</organism>
<gene>
    <name evidence="2" type="ORF">JYB88_18315</name>
</gene>
<dbReference type="Proteomes" id="UP000663281">
    <property type="component" value="Chromosome"/>
</dbReference>
<keyword evidence="3" id="KW-1185">Reference proteome</keyword>
<evidence type="ECO:0000256" key="1">
    <source>
        <dbReference type="SAM" id="Phobius"/>
    </source>
</evidence>